<protein>
    <recommendedName>
        <fullName evidence="4">RNI-like protein</fullName>
    </recommendedName>
</protein>
<proteinExistence type="predicted"/>
<dbReference type="GeneID" id="17036780"/>
<comment type="subcellular location">
    <subcellularLocation>
        <location evidence="1">Cytoplasm</location>
        <location evidence="1">Cytoskeleton</location>
        <location evidence="1">Cilium axoneme</location>
    </subcellularLocation>
</comment>
<dbReference type="OrthoDB" id="520036at2759"/>
<dbReference type="RefSeq" id="XP_005643374.1">
    <property type="nucleotide sequence ID" value="XM_005643317.1"/>
</dbReference>
<dbReference type="Gene3D" id="3.80.10.10">
    <property type="entry name" value="Ribonuclease Inhibitor"/>
    <property type="match status" value="1"/>
</dbReference>
<dbReference type="AlphaFoldDB" id="I0YKB1"/>
<accession>I0YKB1</accession>
<keyword evidence="3" id="KW-1185">Reference proteome</keyword>
<evidence type="ECO:0000256" key="1">
    <source>
        <dbReference type="ARBA" id="ARBA00004430"/>
    </source>
</evidence>
<dbReference type="KEGG" id="csl:COCSUDRAFT_44996"/>
<name>I0YKB1_COCSC</name>
<dbReference type="GO" id="GO:0005930">
    <property type="term" value="C:axoneme"/>
    <property type="evidence" value="ECO:0007669"/>
    <property type="project" value="UniProtKB-SubCell"/>
</dbReference>
<dbReference type="InterPro" id="IPR032675">
    <property type="entry name" value="LRR_dom_sf"/>
</dbReference>
<dbReference type="Proteomes" id="UP000007264">
    <property type="component" value="Unassembled WGS sequence"/>
</dbReference>
<dbReference type="EMBL" id="AGSI01000021">
    <property type="protein sequence ID" value="EIE18830.1"/>
    <property type="molecule type" value="Genomic_DNA"/>
</dbReference>
<reference evidence="2 3" key="1">
    <citation type="journal article" date="2012" name="Genome Biol.">
        <title>The genome of the polar eukaryotic microalga coccomyxa subellipsoidea reveals traits of cold adaptation.</title>
        <authorList>
            <person name="Blanc G."/>
            <person name="Agarkova I."/>
            <person name="Grimwood J."/>
            <person name="Kuo A."/>
            <person name="Brueggeman A."/>
            <person name="Dunigan D."/>
            <person name="Gurnon J."/>
            <person name="Ladunga I."/>
            <person name="Lindquist E."/>
            <person name="Lucas S."/>
            <person name="Pangilinan J."/>
            <person name="Proschold T."/>
            <person name="Salamov A."/>
            <person name="Schmutz J."/>
            <person name="Weeks D."/>
            <person name="Yamada T."/>
            <person name="Claverie J.M."/>
            <person name="Grigoriev I."/>
            <person name="Van Etten J."/>
            <person name="Lomsadze A."/>
            <person name="Borodovsky M."/>
        </authorList>
    </citation>
    <scope>NUCLEOTIDE SEQUENCE [LARGE SCALE GENOMIC DNA]</scope>
    <source>
        <strain evidence="2 3">C-169</strain>
    </source>
</reference>
<organism evidence="2 3">
    <name type="scientific">Coccomyxa subellipsoidea (strain C-169)</name>
    <name type="common">Green microalga</name>
    <dbReference type="NCBI Taxonomy" id="574566"/>
    <lineage>
        <taxon>Eukaryota</taxon>
        <taxon>Viridiplantae</taxon>
        <taxon>Chlorophyta</taxon>
        <taxon>core chlorophytes</taxon>
        <taxon>Trebouxiophyceae</taxon>
        <taxon>Trebouxiophyceae incertae sedis</taxon>
        <taxon>Coccomyxaceae</taxon>
        <taxon>Coccomyxa</taxon>
        <taxon>Coccomyxa subellipsoidea</taxon>
    </lineage>
</organism>
<sequence>MTEWAQVAGTCKTTWHLQLDQINLANYEGGAAWFVQRGRMARILETWKLGDADRVYEVAAALLQAGHSWASLTATKVTNPDNYCVGSTVAFQSALYWLLCNAKGLRFVRLELKTLRCMPRLAQLRHLQLYIYDGTGNLGQSLSNLRDLQTLYLKQDADLFPVQSPVLALTGLSQLRSVKLSNVVPASLALPLGAALHLRLRSMEDAHAAVWNSCVDFLQSVHVRDRTDAGCLRNASELPDFMSGPSVLETIVLRLKRFGAPEEPAYFSQSLPQARRLVLQCTDELRIHIPSEGLQWGVVTFASMDVLEVTFDDISFFLLITKAFSFAYTNLQGLALMYLSQAMAEQGIQICCDTYNPTGCALYSTPALYSESAYDDTMLVSLCNCGACPECSDKGSCGPYAAYSRRHKGP</sequence>
<gene>
    <name evidence="2" type="ORF">COCSUDRAFT_44996</name>
</gene>
<evidence type="ECO:0000313" key="3">
    <source>
        <dbReference type="Proteomes" id="UP000007264"/>
    </source>
</evidence>
<comment type="caution">
    <text evidence="2">The sequence shown here is derived from an EMBL/GenBank/DDBJ whole genome shotgun (WGS) entry which is preliminary data.</text>
</comment>
<evidence type="ECO:0008006" key="4">
    <source>
        <dbReference type="Google" id="ProtNLM"/>
    </source>
</evidence>
<evidence type="ECO:0000313" key="2">
    <source>
        <dbReference type="EMBL" id="EIE18830.1"/>
    </source>
</evidence>